<accession>A0A8I2YYF1</accession>
<keyword evidence="2" id="KW-1185">Reference proteome</keyword>
<evidence type="ECO:0000313" key="1">
    <source>
        <dbReference type="EMBL" id="KAG6379457.1"/>
    </source>
</evidence>
<comment type="caution">
    <text evidence="1">The sequence shown here is derived from an EMBL/GenBank/DDBJ whole genome shotgun (WGS) entry which is preliminary data.</text>
</comment>
<dbReference type="EMBL" id="JAGFBS010000005">
    <property type="protein sequence ID" value="KAG6379457.1"/>
    <property type="molecule type" value="Genomic_DNA"/>
</dbReference>
<gene>
    <name evidence="1" type="ORF">JVT61DRAFT_11937</name>
</gene>
<organism evidence="1 2">
    <name type="scientific">Boletus reticuloceps</name>
    <dbReference type="NCBI Taxonomy" id="495285"/>
    <lineage>
        <taxon>Eukaryota</taxon>
        <taxon>Fungi</taxon>
        <taxon>Dikarya</taxon>
        <taxon>Basidiomycota</taxon>
        <taxon>Agaricomycotina</taxon>
        <taxon>Agaricomycetes</taxon>
        <taxon>Agaricomycetidae</taxon>
        <taxon>Boletales</taxon>
        <taxon>Boletineae</taxon>
        <taxon>Boletaceae</taxon>
        <taxon>Boletoideae</taxon>
        <taxon>Boletus</taxon>
    </lineage>
</organism>
<sequence length="89" mass="10221">MHRGFQISYVVEFIQQYDELPEEGKYKEDCKLALAWLARICRALGAALNVLCMHLDSLGYFDVLPSRTWAKKTCPFCRAFFHSSSLSPT</sequence>
<protein>
    <submittedName>
        <fullName evidence="1">Uncharacterized protein</fullName>
    </submittedName>
</protein>
<dbReference type="OrthoDB" id="3041441at2759"/>
<reference evidence="1" key="1">
    <citation type="submission" date="2021-03" db="EMBL/GenBank/DDBJ databases">
        <title>Evolutionary innovations through gain and loss of genes in the ectomycorrhizal Boletales.</title>
        <authorList>
            <person name="Wu G."/>
            <person name="Miyauchi S."/>
            <person name="Morin E."/>
            <person name="Yang Z.-L."/>
            <person name="Xu J."/>
            <person name="Martin F.M."/>
        </authorList>
    </citation>
    <scope>NUCLEOTIDE SEQUENCE</scope>
    <source>
        <strain evidence="1">BR01</strain>
    </source>
</reference>
<dbReference type="Proteomes" id="UP000683000">
    <property type="component" value="Unassembled WGS sequence"/>
</dbReference>
<name>A0A8I2YYF1_9AGAM</name>
<dbReference type="AlphaFoldDB" id="A0A8I2YYF1"/>
<proteinExistence type="predicted"/>
<evidence type="ECO:0000313" key="2">
    <source>
        <dbReference type="Proteomes" id="UP000683000"/>
    </source>
</evidence>